<dbReference type="EMBL" id="JBBLXS010000494">
    <property type="protein sequence ID" value="MEK0188023.1"/>
    <property type="molecule type" value="Genomic_DNA"/>
</dbReference>
<feature type="region of interest" description="Disordered" evidence="1">
    <location>
        <begin position="1"/>
        <end position="20"/>
    </location>
</feature>
<reference evidence="2 3" key="1">
    <citation type="journal article" date="2020" name="Harmful Algae">
        <title>Molecular and morphological characterization of a novel dihydroanatoxin-a producing Microcoleus species (cyanobacteria) from the Russian River, California, USA.</title>
        <authorList>
            <person name="Conklin K.Y."/>
            <person name="Stancheva R."/>
            <person name="Otten T.G."/>
            <person name="Fadness R."/>
            <person name="Boyer G.L."/>
            <person name="Read B."/>
            <person name="Zhang X."/>
            <person name="Sheath R.G."/>
        </authorList>
    </citation>
    <scope>NUCLEOTIDE SEQUENCE [LARGE SCALE GENOMIC DNA]</scope>
    <source>
        <strain evidence="2 3">PTRS2</strain>
    </source>
</reference>
<name>A0ABU8YUK3_9CYAN</name>
<protein>
    <submittedName>
        <fullName evidence="2">Uncharacterized protein</fullName>
    </submittedName>
</protein>
<evidence type="ECO:0000256" key="1">
    <source>
        <dbReference type="SAM" id="MobiDB-lite"/>
    </source>
</evidence>
<organism evidence="2 3">
    <name type="scientific">Microcoleus anatoxicus PTRS2</name>
    <dbReference type="NCBI Taxonomy" id="2705321"/>
    <lineage>
        <taxon>Bacteria</taxon>
        <taxon>Bacillati</taxon>
        <taxon>Cyanobacteriota</taxon>
        <taxon>Cyanophyceae</taxon>
        <taxon>Oscillatoriophycideae</taxon>
        <taxon>Oscillatoriales</taxon>
        <taxon>Microcoleaceae</taxon>
        <taxon>Microcoleus</taxon>
        <taxon>Microcoleus anatoxicus</taxon>
    </lineage>
</organism>
<evidence type="ECO:0000313" key="3">
    <source>
        <dbReference type="Proteomes" id="UP001384579"/>
    </source>
</evidence>
<feature type="compositionally biased region" description="Polar residues" evidence="1">
    <location>
        <begin position="1"/>
        <end position="16"/>
    </location>
</feature>
<sequence>MSEQALISESPATATSAPEPRIGNEMVEFLSVIQQTPREYWPNLLQMMRLFLETVTVKPGLPEPAETPENVDFTKLSKDEGRIRRNQAMTRLMRTGLKEGNEDNEKPEIIDPLQQHEALSKLLQSWVDDGDEDEQTETAEMLRKALEENQVHI</sequence>
<proteinExistence type="predicted"/>
<comment type="caution">
    <text evidence="2">The sequence shown here is derived from an EMBL/GenBank/DDBJ whole genome shotgun (WGS) entry which is preliminary data.</text>
</comment>
<dbReference type="Proteomes" id="UP001384579">
    <property type="component" value="Unassembled WGS sequence"/>
</dbReference>
<evidence type="ECO:0000313" key="2">
    <source>
        <dbReference type="EMBL" id="MEK0188023.1"/>
    </source>
</evidence>
<accession>A0ABU8YUK3</accession>
<dbReference type="RefSeq" id="WP_340519287.1">
    <property type="nucleotide sequence ID" value="NZ_JBBLXS010000494.1"/>
</dbReference>
<keyword evidence="3" id="KW-1185">Reference proteome</keyword>
<gene>
    <name evidence="2" type="ORF">WMG39_24745</name>
</gene>